<accession>A0ABX2T1U8</accession>
<reference evidence="2 3" key="1">
    <citation type="submission" date="2020-05" db="EMBL/GenBank/DDBJ databases">
        <title>Azospirillum oleiclasticum sp. nov, a nitrogen-fixing and heavy crude oil-emulsifying bacterium isolated from the crude oil of Yumen Oilfield.</title>
        <authorList>
            <person name="Wu D."/>
            <person name="Cai M."/>
            <person name="Zhang X."/>
        </authorList>
    </citation>
    <scope>NUCLEOTIDE SEQUENCE [LARGE SCALE GENOMIC DNA]</scope>
    <source>
        <strain evidence="2 3">ROY-1-1-2</strain>
    </source>
</reference>
<dbReference type="EMBL" id="JABFDB010000001">
    <property type="protein sequence ID" value="NYZ18189.1"/>
    <property type="molecule type" value="Genomic_DNA"/>
</dbReference>
<evidence type="ECO:0000313" key="3">
    <source>
        <dbReference type="Proteomes" id="UP000584642"/>
    </source>
</evidence>
<evidence type="ECO:0000256" key="1">
    <source>
        <dbReference type="SAM" id="MobiDB-lite"/>
    </source>
</evidence>
<dbReference type="InterPro" id="IPR029063">
    <property type="entry name" value="SAM-dependent_MTases_sf"/>
</dbReference>
<keyword evidence="2" id="KW-0808">Transferase</keyword>
<dbReference type="SUPFAM" id="SSF53335">
    <property type="entry name" value="S-adenosyl-L-methionine-dependent methyltransferases"/>
    <property type="match status" value="1"/>
</dbReference>
<name>A0ABX2T1U8_9PROT</name>
<dbReference type="Gene3D" id="3.40.50.150">
    <property type="entry name" value="Vaccinia Virus protein VP39"/>
    <property type="match status" value="1"/>
</dbReference>
<feature type="region of interest" description="Disordered" evidence="1">
    <location>
        <begin position="221"/>
        <end position="243"/>
    </location>
</feature>
<dbReference type="Proteomes" id="UP000584642">
    <property type="component" value="Unassembled WGS sequence"/>
</dbReference>
<dbReference type="GO" id="GO:0008168">
    <property type="term" value="F:methyltransferase activity"/>
    <property type="evidence" value="ECO:0007669"/>
    <property type="project" value="UniProtKB-KW"/>
</dbReference>
<proteinExistence type="predicted"/>
<evidence type="ECO:0000313" key="2">
    <source>
        <dbReference type="EMBL" id="NYZ18189.1"/>
    </source>
</evidence>
<keyword evidence="3" id="KW-1185">Reference proteome</keyword>
<dbReference type="Pfam" id="PF13489">
    <property type="entry name" value="Methyltransf_23"/>
    <property type="match status" value="1"/>
</dbReference>
<keyword evidence="2" id="KW-0489">Methyltransferase</keyword>
<comment type="caution">
    <text evidence="2">The sequence shown here is derived from an EMBL/GenBank/DDBJ whole genome shotgun (WGS) entry which is preliminary data.</text>
</comment>
<protein>
    <submittedName>
        <fullName evidence="2">Methyltransferase domain-containing protein</fullName>
    </submittedName>
</protein>
<dbReference type="RefSeq" id="WP_180279954.1">
    <property type="nucleotide sequence ID" value="NZ_JABFFR010000001.1"/>
</dbReference>
<gene>
    <name evidence="2" type="ORF">HND93_00575</name>
</gene>
<sequence length="243" mass="26674">MMAAESGWIEFWNRPNAIYVNQRNLDAHFECLKDDLLPHIPVGGMVVDYGCGDALAAEALAERAGTLMLYDAAPAVRERLRHRFAGHPRIRVLDDPDLAALPADTVDLVLVVSVLQYIPPADLPRLIGLWRSLLKPGGRLLIGDVVQPDTPLYRDVASQLRMAARHGFLLPAMVGIGRLALSDYRQLRQRAGFATYRPDQVITLLADGGLTPERLPDNIGPTAHRASFVGRKPQPAAEPAKVQ</sequence>
<dbReference type="GO" id="GO:0032259">
    <property type="term" value="P:methylation"/>
    <property type="evidence" value="ECO:0007669"/>
    <property type="project" value="UniProtKB-KW"/>
</dbReference>
<organism evidence="2 3">
    <name type="scientific">Azospirillum oleiclasticum</name>
    <dbReference type="NCBI Taxonomy" id="2735135"/>
    <lineage>
        <taxon>Bacteria</taxon>
        <taxon>Pseudomonadati</taxon>
        <taxon>Pseudomonadota</taxon>
        <taxon>Alphaproteobacteria</taxon>
        <taxon>Rhodospirillales</taxon>
        <taxon>Azospirillaceae</taxon>
        <taxon>Azospirillum</taxon>
    </lineage>
</organism>